<dbReference type="Pfam" id="PF00144">
    <property type="entry name" value="Beta-lactamase"/>
    <property type="match status" value="1"/>
</dbReference>
<evidence type="ECO:0000256" key="1">
    <source>
        <dbReference type="SAM" id="SignalP"/>
    </source>
</evidence>
<evidence type="ECO:0000259" key="2">
    <source>
        <dbReference type="Pfam" id="PF00144"/>
    </source>
</evidence>
<dbReference type="Proteomes" id="UP000515489">
    <property type="component" value="Chromosome"/>
</dbReference>
<keyword evidence="4" id="KW-1185">Reference proteome</keyword>
<dbReference type="SUPFAM" id="SSF56601">
    <property type="entry name" value="beta-lactamase/transpeptidase-like"/>
    <property type="match status" value="1"/>
</dbReference>
<sequence length="387" mass="43428">MRYALFLLASAAGMLLIDGCTTSHAQVPASSQPVLTDNPLRTALDSAVHRVVLPYMQQPEAAGLSIGVYQQGRQRFYNYGEVEKGTGRRPTATTYYDMGSVSKTFVGTLLAQAVIDKKVQLTDDIRQYLPGQYPNLEYQGRPVRLVDLSNHTSGLPGTAHVYTAATKQRLDQLNLAEKTAHYNRYSADSLLADMHRFQLVTEPGTTYRYNGVATLVLQLLLERIYQQPYEQLVTGYVRKQFGLHDTKRVLSTKEQTRYAIGYTRPYLPQAHLNYTGYWGGPNLSSTAADLLRYAQANLQERLPAVRLAHQRTWGSTPESGMGLCWMLDTDAQGNKRVYHNGKSTGYNTRLVLYPDTQVAMVLLVNENSSQDRLTALEESLKRLLPRP</sequence>
<dbReference type="PANTHER" id="PTHR46825">
    <property type="entry name" value="D-ALANYL-D-ALANINE-CARBOXYPEPTIDASE/ENDOPEPTIDASE AMPH"/>
    <property type="match status" value="1"/>
</dbReference>
<dbReference type="AlphaFoldDB" id="A0A7G7W403"/>
<evidence type="ECO:0000313" key="4">
    <source>
        <dbReference type="Proteomes" id="UP000515489"/>
    </source>
</evidence>
<accession>A0A7G7W403</accession>
<feature type="chain" id="PRO_5028836351" evidence="1">
    <location>
        <begin position="26"/>
        <end position="387"/>
    </location>
</feature>
<reference evidence="3 4" key="1">
    <citation type="submission" date="2020-08" db="EMBL/GenBank/DDBJ databases">
        <title>Hymenobacter sp. S2-20-2 genome sequencing.</title>
        <authorList>
            <person name="Jin L."/>
        </authorList>
    </citation>
    <scope>NUCLEOTIDE SEQUENCE [LARGE SCALE GENOMIC DNA]</scope>
    <source>
        <strain evidence="3 4">S2-20-2</strain>
    </source>
</reference>
<feature type="signal peptide" evidence="1">
    <location>
        <begin position="1"/>
        <end position="25"/>
    </location>
</feature>
<dbReference type="InterPro" id="IPR012338">
    <property type="entry name" value="Beta-lactam/transpept-like"/>
</dbReference>
<keyword evidence="1" id="KW-0732">Signal</keyword>
<dbReference type="InterPro" id="IPR001466">
    <property type="entry name" value="Beta-lactam-related"/>
</dbReference>
<dbReference type="PANTHER" id="PTHR46825:SF8">
    <property type="entry name" value="BETA-LACTAMASE-RELATED"/>
    <property type="match status" value="1"/>
</dbReference>
<organism evidence="3 4">
    <name type="scientific">Hymenobacter sediminicola</name>
    <dbReference type="NCBI Taxonomy" id="2761579"/>
    <lineage>
        <taxon>Bacteria</taxon>
        <taxon>Pseudomonadati</taxon>
        <taxon>Bacteroidota</taxon>
        <taxon>Cytophagia</taxon>
        <taxon>Cytophagales</taxon>
        <taxon>Hymenobacteraceae</taxon>
        <taxon>Hymenobacter</taxon>
    </lineage>
</organism>
<feature type="domain" description="Beta-lactamase-related" evidence="2">
    <location>
        <begin position="50"/>
        <end position="373"/>
    </location>
</feature>
<dbReference type="RefSeq" id="WP_185887026.1">
    <property type="nucleotide sequence ID" value="NZ_CP060202.1"/>
</dbReference>
<dbReference type="Gene3D" id="3.40.710.10">
    <property type="entry name" value="DD-peptidase/beta-lactamase superfamily"/>
    <property type="match status" value="1"/>
</dbReference>
<proteinExistence type="predicted"/>
<dbReference type="EMBL" id="CP060202">
    <property type="protein sequence ID" value="QNH61096.1"/>
    <property type="molecule type" value="Genomic_DNA"/>
</dbReference>
<dbReference type="InterPro" id="IPR050491">
    <property type="entry name" value="AmpC-like"/>
</dbReference>
<evidence type="ECO:0000313" key="3">
    <source>
        <dbReference type="EMBL" id="QNH61096.1"/>
    </source>
</evidence>
<protein>
    <submittedName>
        <fullName evidence="3">Beta-lactamase family protein</fullName>
    </submittedName>
</protein>
<dbReference type="KEGG" id="hsk:H4317_13050"/>
<gene>
    <name evidence="3" type="ORF">H4317_13050</name>
</gene>
<name>A0A7G7W403_9BACT</name>